<dbReference type="EMBL" id="CAJRGZ010000016">
    <property type="protein sequence ID" value="CAG5152503.1"/>
    <property type="molecule type" value="Genomic_DNA"/>
</dbReference>
<feature type="signal peptide" evidence="1">
    <location>
        <begin position="1"/>
        <end position="19"/>
    </location>
</feature>
<dbReference type="OrthoDB" id="5388464at2759"/>
<gene>
    <name evidence="2" type="ORF">ALTATR162_LOCUS2795</name>
</gene>
<dbReference type="GeneID" id="67014279"/>
<proteinExistence type="predicted"/>
<name>A0A8J2HYD3_9PLEO</name>
<protein>
    <submittedName>
        <fullName evidence="2">Uncharacterized protein</fullName>
    </submittedName>
</protein>
<evidence type="ECO:0000313" key="2">
    <source>
        <dbReference type="EMBL" id="CAG5152503.1"/>
    </source>
</evidence>
<comment type="caution">
    <text evidence="2">The sequence shown here is derived from an EMBL/GenBank/DDBJ whole genome shotgun (WGS) entry which is preliminary data.</text>
</comment>
<dbReference type="AlphaFoldDB" id="A0A8J2HYD3"/>
<accession>A0A8J2HYD3</accession>
<evidence type="ECO:0000256" key="1">
    <source>
        <dbReference type="SAM" id="SignalP"/>
    </source>
</evidence>
<dbReference type="RefSeq" id="XP_043166336.1">
    <property type="nucleotide sequence ID" value="XM_043310401.1"/>
</dbReference>
<reference evidence="2" key="1">
    <citation type="submission" date="2021-05" db="EMBL/GenBank/DDBJ databases">
        <authorList>
            <person name="Stam R."/>
        </authorList>
    </citation>
    <scope>NUCLEOTIDE SEQUENCE</scope>
    <source>
        <strain evidence="2">CS162</strain>
    </source>
</reference>
<dbReference type="Proteomes" id="UP000676310">
    <property type="component" value="Unassembled WGS sequence"/>
</dbReference>
<keyword evidence="3" id="KW-1185">Reference proteome</keyword>
<feature type="chain" id="PRO_5035192830" evidence="1">
    <location>
        <begin position="20"/>
        <end position="201"/>
    </location>
</feature>
<evidence type="ECO:0000313" key="3">
    <source>
        <dbReference type="Proteomes" id="UP000676310"/>
    </source>
</evidence>
<keyword evidence="1" id="KW-0732">Signal</keyword>
<organism evidence="2 3">
    <name type="scientific">Alternaria atra</name>
    <dbReference type="NCBI Taxonomy" id="119953"/>
    <lineage>
        <taxon>Eukaryota</taxon>
        <taxon>Fungi</taxon>
        <taxon>Dikarya</taxon>
        <taxon>Ascomycota</taxon>
        <taxon>Pezizomycotina</taxon>
        <taxon>Dothideomycetes</taxon>
        <taxon>Pleosporomycetidae</taxon>
        <taxon>Pleosporales</taxon>
        <taxon>Pleosporineae</taxon>
        <taxon>Pleosporaceae</taxon>
        <taxon>Alternaria</taxon>
        <taxon>Alternaria sect. Ulocladioides</taxon>
    </lineage>
</organism>
<dbReference type="NCBIfam" id="NF033852">
    <property type="entry name" value="fulvocin_rel"/>
    <property type="match status" value="1"/>
</dbReference>
<sequence length="201" mass="21882">MVNFNILALALVFTGQSLAVTTRDHVAIRSTAAAWVEANIESLPKDYKSFSGYSLTYRKAIFHRLDEPSRAELWRSHFGSYRASHPNLTPEQNKVLDDVTAFVGSNNLTDDAAKQELARAAEAAFGAEAVEVVATLGPPIDAGDSQGNPLMKRKPLCICSTSSDYCDGDDQCRKGPTSCTQVEDECGFAWSYLCNGLCYAN</sequence>